<evidence type="ECO:0000256" key="3">
    <source>
        <dbReference type="ARBA" id="ARBA00022676"/>
    </source>
</evidence>
<dbReference type="PANTHER" id="PTHR43646:SF2">
    <property type="entry name" value="GLYCOSYLTRANSFERASE 2-LIKE DOMAIN-CONTAINING PROTEIN"/>
    <property type="match status" value="1"/>
</dbReference>
<accession>A0A2M7TIX8</accession>
<dbReference type="InterPro" id="IPR001173">
    <property type="entry name" value="Glyco_trans_2-like"/>
</dbReference>
<keyword evidence="5" id="KW-0472">Membrane</keyword>
<evidence type="ECO:0000313" key="8">
    <source>
        <dbReference type="Proteomes" id="UP000228920"/>
    </source>
</evidence>
<keyword evidence="3" id="KW-0328">Glycosyltransferase</keyword>
<sequence length="237" mass="25874">MKYAVLITAHNEEAYIGAALKALDAQTVPRSSFDVVVVDNASTDRTAQIAKDGGAVVISEPKKGIPFALKAGYDYVFSQGYEWVLQTDADSQVSPLWVESFVTRAEKNDVVGVTGPVYFNDIPSVLKFLTLSGYKAFVLLQAYIVGYYQFTGSNMAMNMSAYQSIGGIDTSYLISADVDLSRRLAKIGKIAYVSAMSVGVSSRRIRKQPLRALKMYAKGLYSAIRGKSSTIELDDVR</sequence>
<evidence type="ECO:0000256" key="2">
    <source>
        <dbReference type="ARBA" id="ARBA00022475"/>
    </source>
</evidence>
<dbReference type="PANTHER" id="PTHR43646">
    <property type="entry name" value="GLYCOSYLTRANSFERASE"/>
    <property type="match status" value="1"/>
</dbReference>
<dbReference type="SUPFAM" id="SSF53448">
    <property type="entry name" value="Nucleotide-diphospho-sugar transferases"/>
    <property type="match status" value="1"/>
</dbReference>
<feature type="domain" description="Glycosyltransferase 2-like" evidence="6">
    <location>
        <begin position="5"/>
        <end position="135"/>
    </location>
</feature>
<gene>
    <name evidence="7" type="ORF">COY32_04165</name>
</gene>
<evidence type="ECO:0000256" key="5">
    <source>
        <dbReference type="ARBA" id="ARBA00023136"/>
    </source>
</evidence>
<dbReference type="InterPro" id="IPR029044">
    <property type="entry name" value="Nucleotide-diphossugar_trans"/>
</dbReference>
<organism evidence="7 8">
    <name type="scientific">candidate division WWE3 bacterium CG_4_10_14_0_2_um_filter_41_14</name>
    <dbReference type="NCBI Taxonomy" id="1975072"/>
    <lineage>
        <taxon>Bacteria</taxon>
        <taxon>Katanobacteria</taxon>
    </lineage>
</organism>
<keyword evidence="2" id="KW-1003">Cell membrane</keyword>
<dbReference type="Gene3D" id="3.90.550.10">
    <property type="entry name" value="Spore Coat Polysaccharide Biosynthesis Protein SpsA, Chain A"/>
    <property type="match status" value="1"/>
</dbReference>
<reference evidence="8" key="1">
    <citation type="submission" date="2017-09" db="EMBL/GenBank/DDBJ databases">
        <title>Depth-based differentiation of microbial function through sediment-hosted aquifers and enrichment of novel symbionts in the deep terrestrial subsurface.</title>
        <authorList>
            <person name="Probst A.J."/>
            <person name="Ladd B."/>
            <person name="Jarett J.K."/>
            <person name="Geller-Mcgrath D.E."/>
            <person name="Sieber C.M.K."/>
            <person name="Emerson J.B."/>
            <person name="Anantharaman K."/>
            <person name="Thomas B.C."/>
            <person name="Malmstrom R."/>
            <person name="Stieglmeier M."/>
            <person name="Klingl A."/>
            <person name="Woyke T."/>
            <person name="Ryan C.M."/>
            <person name="Banfield J.F."/>
        </authorList>
    </citation>
    <scope>NUCLEOTIDE SEQUENCE [LARGE SCALE GENOMIC DNA]</scope>
</reference>
<keyword evidence="4" id="KW-0808">Transferase</keyword>
<dbReference type="EMBL" id="PFNL01000115">
    <property type="protein sequence ID" value="PIZ46019.1"/>
    <property type="molecule type" value="Genomic_DNA"/>
</dbReference>
<dbReference type="GO" id="GO:0016757">
    <property type="term" value="F:glycosyltransferase activity"/>
    <property type="evidence" value="ECO:0007669"/>
    <property type="project" value="UniProtKB-KW"/>
</dbReference>
<dbReference type="Pfam" id="PF00535">
    <property type="entry name" value="Glycos_transf_2"/>
    <property type="match status" value="1"/>
</dbReference>
<evidence type="ECO:0000256" key="1">
    <source>
        <dbReference type="ARBA" id="ARBA00004236"/>
    </source>
</evidence>
<evidence type="ECO:0000313" key="7">
    <source>
        <dbReference type="EMBL" id="PIZ46019.1"/>
    </source>
</evidence>
<dbReference type="GO" id="GO:0005886">
    <property type="term" value="C:plasma membrane"/>
    <property type="evidence" value="ECO:0007669"/>
    <property type="project" value="UniProtKB-SubCell"/>
</dbReference>
<dbReference type="Proteomes" id="UP000228920">
    <property type="component" value="Unassembled WGS sequence"/>
</dbReference>
<comment type="caution">
    <text evidence="7">The sequence shown here is derived from an EMBL/GenBank/DDBJ whole genome shotgun (WGS) entry which is preliminary data.</text>
</comment>
<protein>
    <recommendedName>
        <fullName evidence="6">Glycosyltransferase 2-like domain-containing protein</fullName>
    </recommendedName>
</protein>
<proteinExistence type="predicted"/>
<evidence type="ECO:0000256" key="4">
    <source>
        <dbReference type="ARBA" id="ARBA00022679"/>
    </source>
</evidence>
<evidence type="ECO:0000259" key="6">
    <source>
        <dbReference type="Pfam" id="PF00535"/>
    </source>
</evidence>
<name>A0A2M7TIX8_UNCKA</name>
<dbReference type="AlphaFoldDB" id="A0A2M7TIX8"/>
<comment type="subcellular location">
    <subcellularLocation>
        <location evidence="1">Cell membrane</location>
    </subcellularLocation>
</comment>